<gene>
    <name evidence="2" type="ORF">R77564_04365</name>
    <name evidence="1" type="ORF">R77567_03890</name>
</gene>
<reference evidence="1 3" key="1">
    <citation type="submission" date="2023-07" db="EMBL/GenBank/DDBJ databases">
        <authorList>
            <person name="Peeters C."/>
        </authorList>
    </citation>
    <scope>NUCLEOTIDE SEQUENCE</scope>
    <source>
        <strain evidence="2 3">LMG 32965</strain>
        <strain evidence="1">R-77567</strain>
    </source>
</reference>
<organism evidence="1 4">
    <name type="scientific">Ralstonia flatus</name>
    <dbReference type="NCBI Taxonomy" id="3058601"/>
    <lineage>
        <taxon>Bacteria</taxon>
        <taxon>Pseudomonadati</taxon>
        <taxon>Pseudomonadota</taxon>
        <taxon>Betaproteobacteria</taxon>
        <taxon>Burkholderiales</taxon>
        <taxon>Burkholderiaceae</taxon>
        <taxon>Ralstonia</taxon>
    </lineage>
</organism>
<evidence type="ECO:0000313" key="2">
    <source>
        <dbReference type="EMBL" id="CAJ0899774.1"/>
    </source>
</evidence>
<sequence length="257" mass="28404">MSVTIRKKSPRAPSVGLEEAIERTLKIYKAERLNAAPIDVVAKDLGYTGAKNGTALSTIASLRYYGLVNRPAEGLLCVSKEFESFQYAPSDKLRHTIKTTWLTRPPVFAELLEKYQEHLPSDGVLKFDLIQKGFSPAAADACVNIFRRSVEFADYFNGPKQTPEPEELLTPSAETDLEEELQEASPLPDVVGTPRQASASLASHAALAATTERILVRLSRGRRAWIEIPTQFYEADKDRLKAQIDLLLADDAEEGAD</sequence>
<keyword evidence="3" id="KW-1185">Reference proteome</keyword>
<dbReference type="EMBL" id="CAUDLI010000011">
    <property type="protein sequence ID" value="CAJ0899774.1"/>
    <property type="molecule type" value="Genomic_DNA"/>
</dbReference>
<accession>A0AAD2C6E5</accession>
<evidence type="ECO:0000313" key="3">
    <source>
        <dbReference type="Proteomes" id="UP001189792"/>
    </source>
</evidence>
<dbReference type="AlphaFoldDB" id="A0AAD2C6E5"/>
<dbReference type="RefSeq" id="WP_206272611.1">
    <property type="nucleotide sequence ID" value="NZ_CAUDKO010000010.1"/>
</dbReference>
<evidence type="ECO:0000313" key="4">
    <source>
        <dbReference type="Proteomes" id="UP001190491"/>
    </source>
</evidence>
<proteinExistence type="predicted"/>
<dbReference type="EMBL" id="CAUDKO010000010">
    <property type="protein sequence ID" value="CAJ0886893.1"/>
    <property type="molecule type" value="Genomic_DNA"/>
</dbReference>
<dbReference type="Proteomes" id="UP001190491">
    <property type="component" value="Unassembled WGS sequence"/>
</dbReference>
<protein>
    <submittedName>
        <fullName evidence="1">Uncharacterized protein</fullName>
    </submittedName>
</protein>
<name>A0AAD2C6E5_9RALS</name>
<evidence type="ECO:0000313" key="1">
    <source>
        <dbReference type="EMBL" id="CAJ0886893.1"/>
    </source>
</evidence>
<dbReference type="Proteomes" id="UP001189792">
    <property type="component" value="Unassembled WGS sequence"/>
</dbReference>
<comment type="caution">
    <text evidence="1">The sequence shown here is derived from an EMBL/GenBank/DDBJ whole genome shotgun (WGS) entry which is preliminary data.</text>
</comment>